<accession>A0ABW0VVG9</accession>
<dbReference type="RefSeq" id="WP_379187971.1">
    <property type="nucleotide sequence ID" value="NZ_JBHSOW010000035.1"/>
</dbReference>
<dbReference type="InterPro" id="IPR008928">
    <property type="entry name" value="6-hairpin_glycosidase_sf"/>
</dbReference>
<keyword evidence="2" id="KW-1185">Reference proteome</keyword>
<dbReference type="Proteomes" id="UP001596047">
    <property type="component" value="Unassembled WGS sequence"/>
</dbReference>
<gene>
    <name evidence="1" type="ORF">ACFPYJ_09945</name>
</gene>
<reference evidence="2" key="1">
    <citation type="journal article" date="2019" name="Int. J. Syst. Evol. Microbiol.">
        <title>The Global Catalogue of Microorganisms (GCM) 10K type strain sequencing project: providing services to taxonomists for standard genome sequencing and annotation.</title>
        <authorList>
            <consortium name="The Broad Institute Genomics Platform"/>
            <consortium name="The Broad Institute Genome Sequencing Center for Infectious Disease"/>
            <person name="Wu L."/>
            <person name="Ma J."/>
        </authorList>
    </citation>
    <scope>NUCLEOTIDE SEQUENCE [LARGE SCALE GENOMIC DNA]</scope>
    <source>
        <strain evidence="2">CGMCC 1.3240</strain>
    </source>
</reference>
<evidence type="ECO:0000313" key="2">
    <source>
        <dbReference type="Proteomes" id="UP001596047"/>
    </source>
</evidence>
<protein>
    <submittedName>
        <fullName evidence="1">Uncharacterized protein</fullName>
    </submittedName>
</protein>
<evidence type="ECO:0000313" key="1">
    <source>
        <dbReference type="EMBL" id="MFC5649448.1"/>
    </source>
</evidence>
<proteinExistence type="predicted"/>
<sequence>MNKTFYEVIDYQTGKARRWPGQLWHAAGFISYFYLGVLGMEYEEQGLNFAPAVPETLRDLRVENLRYRMAIMDIVVHGWGTAFVMICDGKIVKQIPADMKGKHVLEFWAV</sequence>
<name>A0ABW0VVG9_9BACL</name>
<comment type="caution">
    <text evidence="1">The sequence shown here is derived from an EMBL/GenBank/DDBJ whole genome shotgun (WGS) entry which is preliminary data.</text>
</comment>
<organism evidence="1 2">
    <name type="scientific">Paenibacillus solisilvae</name>
    <dbReference type="NCBI Taxonomy" id="2486751"/>
    <lineage>
        <taxon>Bacteria</taxon>
        <taxon>Bacillati</taxon>
        <taxon>Bacillota</taxon>
        <taxon>Bacilli</taxon>
        <taxon>Bacillales</taxon>
        <taxon>Paenibacillaceae</taxon>
        <taxon>Paenibacillus</taxon>
    </lineage>
</organism>
<dbReference type="SUPFAM" id="SSF48208">
    <property type="entry name" value="Six-hairpin glycosidases"/>
    <property type="match status" value="1"/>
</dbReference>
<dbReference type="EMBL" id="JBHSOW010000035">
    <property type="protein sequence ID" value="MFC5649448.1"/>
    <property type="molecule type" value="Genomic_DNA"/>
</dbReference>